<dbReference type="PANTHER" id="PTHR30570:SF1">
    <property type="entry name" value="PHOSPHATE-BINDING PROTEIN PSTS"/>
    <property type="match status" value="1"/>
</dbReference>
<dbReference type="AlphaFoldDB" id="A0A212IVW3"/>
<dbReference type="InterPro" id="IPR050811">
    <property type="entry name" value="Phosphate_ABC_transporter"/>
</dbReference>
<name>A0A212IVW3_9BACT</name>
<sequence>MLNVWNNQIKLIKVNGVYPDKNTIENNTYPFTGDFYAITTGANNKNVTNFVNWILSEQGQYLIEKTGYTPINKATEQ</sequence>
<protein>
    <recommendedName>
        <fullName evidence="2">PBP domain-containing protein</fullName>
    </recommendedName>
</protein>
<organism evidence="1">
    <name type="scientific">uncultured Dysgonomonas sp</name>
    <dbReference type="NCBI Taxonomy" id="206096"/>
    <lineage>
        <taxon>Bacteria</taxon>
        <taxon>Pseudomonadati</taxon>
        <taxon>Bacteroidota</taxon>
        <taxon>Bacteroidia</taxon>
        <taxon>Bacteroidales</taxon>
        <taxon>Dysgonomonadaceae</taxon>
        <taxon>Dysgonomonas</taxon>
        <taxon>environmental samples</taxon>
    </lineage>
</organism>
<dbReference type="Gene3D" id="3.40.190.10">
    <property type="entry name" value="Periplasmic binding protein-like II"/>
    <property type="match status" value="1"/>
</dbReference>
<evidence type="ECO:0000313" key="1">
    <source>
        <dbReference type="EMBL" id="SBV91292.1"/>
    </source>
</evidence>
<dbReference type="EMBL" id="FLUM01000001">
    <property type="protein sequence ID" value="SBV91292.1"/>
    <property type="molecule type" value="Genomic_DNA"/>
</dbReference>
<gene>
    <name evidence="1" type="ORF">KL86DYS1_10303</name>
</gene>
<accession>A0A212IVW3</accession>
<proteinExistence type="predicted"/>
<dbReference type="PANTHER" id="PTHR30570">
    <property type="entry name" value="PERIPLASMIC PHOSPHATE BINDING COMPONENT OF PHOSPHATE ABC TRANSPORTER"/>
    <property type="match status" value="1"/>
</dbReference>
<evidence type="ECO:0008006" key="2">
    <source>
        <dbReference type="Google" id="ProtNLM"/>
    </source>
</evidence>
<dbReference type="SUPFAM" id="SSF53850">
    <property type="entry name" value="Periplasmic binding protein-like II"/>
    <property type="match status" value="1"/>
</dbReference>
<reference evidence="1" key="1">
    <citation type="submission" date="2016-04" db="EMBL/GenBank/DDBJ databases">
        <authorList>
            <person name="Evans L.H."/>
            <person name="Alamgir A."/>
            <person name="Owens N."/>
            <person name="Weber N.D."/>
            <person name="Virtaneva K."/>
            <person name="Barbian K."/>
            <person name="Babar A."/>
            <person name="Rosenke K."/>
        </authorList>
    </citation>
    <scope>NUCLEOTIDE SEQUENCE</scope>
    <source>
        <strain evidence="1">86-1</strain>
    </source>
</reference>